<reference evidence="1" key="1">
    <citation type="submission" date="2024-12" db="EMBL/GenBank/DDBJ databases">
        <authorList>
            <person name="Wu N."/>
        </authorList>
    </citation>
    <scope>NUCLEOTIDE SEQUENCE</scope>
    <source>
        <strain evidence="1">P15</strain>
    </source>
</reference>
<protein>
    <submittedName>
        <fullName evidence="1">TatD family hydrolase</fullName>
        <ecNumber evidence="1">3.1.-.-</ecNumber>
    </submittedName>
</protein>
<dbReference type="EMBL" id="JBJURJ010000010">
    <property type="protein sequence ID" value="MFM9329783.1"/>
    <property type="molecule type" value="Genomic_DNA"/>
</dbReference>
<dbReference type="EC" id="3.1.-.-" evidence="1"/>
<proteinExistence type="predicted"/>
<keyword evidence="2" id="KW-1185">Reference proteome</keyword>
<keyword evidence="1" id="KW-0378">Hydrolase</keyword>
<gene>
    <name evidence="1" type="ORF">ACI1P1_15920</name>
</gene>
<evidence type="ECO:0000313" key="1">
    <source>
        <dbReference type="EMBL" id="MFM9329783.1"/>
    </source>
</evidence>
<name>A0ACC7NYK6_9BACL</name>
<comment type="caution">
    <text evidence="1">The sequence shown here is derived from an EMBL/GenBank/DDBJ whole genome shotgun (WGS) entry which is preliminary data.</text>
</comment>
<accession>A0ACC7NYK6</accession>
<sequence>MNDSTLKTPIVDIGINLMHRSFQQDREQVVERALANGVTPLIITGTSLRSSVEAARYARQYPGKLYATAGVHPHDAKHCSEATLNRLKELAALPQVVAIGECGLDYNRDFSPRDVQRRWFAEQVRVAKELNMPLFLHEREASADFTAILKEQQVQKAVVHCFTGNRQELTAYLDAGWFIGITGWICDERRGKDLRELVRLIPLDRLMLETDAPFLTPRDLKEKPAEGRNEPALLPHILHTVAQCLGKPAEEVAQGTTATATAFFSIGSGGKGEAEQV</sequence>
<evidence type="ECO:0000313" key="2">
    <source>
        <dbReference type="Proteomes" id="UP001631969"/>
    </source>
</evidence>
<organism evidence="1 2">
    <name type="scientific">Paenibacillus mesotrionivorans</name>
    <dbReference type="NCBI Taxonomy" id="3160968"/>
    <lineage>
        <taxon>Bacteria</taxon>
        <taxon>Bacillati</taxon>
        <taxon>Bacillota</taxon>
        <taxon>Bacilli</taxon>
        <taxon>Bacillales</taxon>
        <taxon>Paenibacillaceae</taxon>
        <taxon>Paenibacillus</taxon>
    </lineage>
</organism>
<dbReference type="Proteomes" id="UP001631969">
    <property type="component" value="Unassembled WGS sequence"/>
</dbReference>